<keyword evidence="6 9" id="KW-1133">Transmembrane helix</keyword>
<keyword evidence="2" id="KW-0813">Transport</keyword>
<dbReference type="GO" id="GO:0005886">
    <property type="term" value="C:plasma membrane"/>
    <property type="evidence" value="ECO:0007669"/>
    <property type="project" value="UniProtKB-SubCell"/>
</dbReference>
<name>A0A1H4LW44_9MICO</name>
<dbReference type="Proteomes" id="UP000199183">
    <property type="component" value="Unassembled WGS sequence"/>
</dbReference>
<evidence type="ECO:0000256" key="4">
    <source>
        <dbReference type="ARBA" id="ARBA00022519"/>
    </source>
</evidence>
<organism evidence="11 12">
    <name type="scientific">Paramicrobacterium humi</name>
    <dbReference type="NCBI Taxonomy" id="640635"/>
    <lineage>
        <taxon>Bacteria</taxon>
        <taxon>Bacillati</taxon>
        <taxon>Actinomycetota</taxon>
        <taxon>Actinomycetes</taxon>
        <taxon>Micrococcales</taxon>
        <taxon>Microbacteriaceae</taxon>
        <taxon>Paramicrobacterium</taxon>
    </lineage>
</organism>
<evidence type="ECO:0000259" key="10">
    <source>
        <dbReference type="Pfam" id="PF04290"/>
    </source>
</evidence>
<evidence type="ECO:0000256" key="2">
    <source>
        <dbReference type="ARBA" id="ARBA00022448"/>
    </source>
</evidence>
<evidence type="ECO:0000256" key="5">
    <source>
        <dbReference type="ARBA" id="ARBA00022692"/>
    </source>
</evidence>
<keyword evidence="4" id="KW-0997">Cell inner membrane</keyword>
<comment type="similarity">
    <text evidence="8">Belongs to the TRAP transporter small permease family.</text>
</comment>
<proteinExistence type="inferred from homology"/>
<feature type="transmembrane region" description="Helical" evidence="9">
    <location>
        <begin position="50"/>
        <end position="65"/>
    </location>
</feature>
<evidence type="ECO:0000256" key="1">
    <source>
        <dbReference type="ARBA" id="ARBA00004429"/>
    </source>
</evidence>
<keyword evidence="5 9" id="KW-0812">Transmembrane</keyword>
<dbReference type="EMBL" id="FNRY01000001">
    <property type="protein sequence ID" value="SEB74495.1"/>
    <property type="molecule type" value="Genomic_DNA"/>
</dbReference>
<evidence type="ECO:0000256" key="7">
    <source>
        <dbReference type="ARBA" id="ARBA00023136"/>
    </source>
</evidence>
<dbReference type="Pfam" id="PF04290">
    <property type="entry name" value="DctQ"/>
    <property type="match status" value="1"/>
</dbReference>
<dbReference type="AlphaFoldDB" id="A0A1H4LW44"/>
<evidence type="ECO:0000313" key="11">
    <source>
        <dbReference type="EMBL" id="SEB74495.1"/>
    </source>
</evidence>
<dbReference type="InterPro" id="IPR055348">
    <property type="entry name" value="DctQ"/>
</dbReference>
<feature type="domain" description="Tripartite ATP-independent periplasmic transporters DctQ component" evidence="10">
    <location>
        <begin position="24"/>
        <end position="156"/>
    </location>
</feature>
<dbReference type="PANTHER" id="PTHR35011">
    <property type="entry name" value="2,3-DIKETO-L-GULONATE TRAP TRANSPORTER SMALL PERMEASE PROTEIN YIAM"/>
    <property type="match status" value="1"/>
</dbReference>
<keyword evidence="12" id="KW-1185">Reference proteome</keyword>
<evidence type="ECO:0000313" key="12">
    <source>
        <dbReference type="Proteomes" id="UP000199183"/>
    </source>
</evidence>
<feature type="transmembrane region" description="Helical" evidence="9">
    <location>
        <begin position="133"/>
        <end position="152"/>
    </location>
</feature>
<gene>
    <name evidence="11" type="ORF">SAMN04489806_1665</name>
</gene>
<evidence type="ECO:0000256" key="8">
    <source>
        <dbReference type="ARBA" id="ARBA00038436"/>
    </source>
</evidence>
<protein>
    <submittedName>
        <fullName evidence="11">TRAP-type C4-dicarboxylate transport system, small permease component</fullName>
    </submittedName>
</protein>
<reference evidence="11 12" key="1">
    <citation type="submission" date="2016-10" db="EMBL/GenBank/DDBJ databases">
        <authorList>
            <person name="de Groot N.N."/>
        </authorList>
    </citation>
    <scope>NUCLEOTIDE SEQUENCE [LARGE SCALE GENOMIC DNA]</scope>
    <source>
        <strain evidence="11 12">DSM 21799</strain>
    </source>
</reference>
<evidence type="ECO:0000256" key="3">
    <source>
        <dbReference type="ARBA" id="ARBA00022475"/>
    </source>
</evidence>
<evidence type="ECO:0000256" key="6">
    <source>
        <dbReference type="ARBA" id="ARBA00022989"/>
    </source>
</evidence>
<sequence>MVKRLLYGSATILGVIAAASVAGLMITVIADTAGRFFFSTPIPGANDYSRYWWMILIVFGALGIAERRNEQIEALVLEALMPTKLKVIWRYIRAALVTVTLTLMLIAMIPTAWKHRLQGEYAPGSEITIWPTRYILVVGVAVFLVVTIVKLFDDRRQILRGTFQAEGPEA</sequence>
<feature type="transmembrane region" description="Helical" evidence="9">
    <location>
        <begin position="12"/>
        <end position="30"/>
    </location>
</feature>
<evidence type="ECO:0000256" key="9">
    <source>
        <dbReference type="SAM" id="Phobius"/>
    </source>
</evidence>
<comment type="subcellular location">
    <subcellularLocation>
        <location evidence="1">Cell inner membrane</location>
        <topology evidence="1">Multi-pass membrane protein</topology>
    </subcellularLocation>
</comment>
<keyword evidence="7 9" id="KW-0472">Membrane</keyword>
<feature type="transmembrane region" description="Helical" evidence="9">
    <location>
        <begin position="91"/>
        <end position="113"/>
    </location>
</feature>
<dbReference type="STRING" id="640635.SAMN04489806_1665"/>
<dbReference type="InterPro" id="IPR007387">
    <property type="entry name" value="TRAP_DctQ"/>
</dbReference>
<accession>A0A1H4LW44</accession>
<keyword evidence="3" id="KW-1003">Cell membrane</keyword>